<dbReference type="EMBL" id="CP121194">
    <property type="protein sequence ID" value="XBH09963.1"/>
    <property type="molecule type" value="Genomic_DNA"/>
</dbReference>
<dbReference type="SUPFAM" id="SSF51004">
    <property type="entry name" value="C-terminal (heme d1) domain of cytochrome cd1-nitrite reductase"/>
    <property type="match status" value="1"/>
</dbReference>
<dbReference type="PANTHER" id="PTHR47197:SF3">
    <property type="entry name" value="DIHYDRO-HEME D1 DEHYDROGENASE"/>
    <property type="match status" value="1"/>
</dbReference>
<gene>
    <name evidence="1" type="ORF">P4G45_15985</name>
    <name evidence="2" type="ORF">P8936_17195</name>
</gene>
<evidence type="ECO:0008006" key="3">
    <source>
        <dbReference type="Google" id="ProtNLM"/>
    </source>
</evidence>
<dbReference type="AlphaFoldDB" id="A0AAU7D6G5"/>
<accession>A0AAU7D6G5</accession>
<dbReference type="InterPro" id="IPR011048">
    <property type="entry name" value="Haem_d1_sf"/>
</dbReference>
<dbReference type="EMBL" id="CP121195">
    <property type="protein sequence ID" value="XBH13399.1"/>
    <property type="molecule type" value="Genomic_DNA"/>
</dbReference>
<evidence type="ECO:0000313" key="1">
    <source>
        <dbReference type="EMBL" id="XBH09963.1"/>
    </source>
</evidence>
<protein>
    <recommendedName>
        <fullName evidence="3">YncE family protein</fullName>
    </recommendedName>
</protein>
<sequence>MLRTVAGGVCLGLFSGAGLAQNRPGAPGHAALVVVNQGDSDVSIVNPATGSPLGTIAENTPGIHGHEAATSPDGRLAYVPIYGSTGVGKPGLNGSSMLVIDIASRKIVNKLDFGHEVRPHCAVYDPTSGMLYVTTELDKAVTVIDPRTLKIVGKIPTGQEQSHMLALSSDGSRGYTANVGPGTVSVLDMRGRKTLAIIPISKDTQRISVSRDDSMAFTADQTQPRLAVIDTATNKVKSWITLPAVGYGTASTEDGRWLLVAMPSASKVAVVDLKSMKVARTIDVPSAPQEVLMRPDGKVAYVSCNVTGRVAVIDLVGWKVQNIIATGKGADGLAWAK</sequence>
<dbReference type="PANTHER" id="PTHR47197">
    <property type="entry name" value="PROTEIN NIRF"/>
    <property type="match status" value="1"/>
</dbReference>
<reference evidence="2" key="1">
    <citation type="submission" date="2023-03" db="EMBL/GenBank/DDBJ databases">
        <title>Edaphobacter sp.</title>
        <authorList>
            <person name="Huber K.J."/>
            <person name="Papendorf J."/>
            <person name="Pilke C."/>
            <person name="Bunk B."/>
            <person name="Sproeer C."/>
            <person name="Pester M."/>
        </authorList>
    </citation>
    <scope>NUCLEOTIDE SEQUENCE</scope>
    <source>
        <strain evidence="1">DSM 109919</strain>
        <strain evidence="2">DSM 109920</strain>
    </source>
</reference>
<dbReference type="InterPro" id="IPR015943">
    <property type="entry name" value="WD40/YVTN_repeat-like_dom_sf"/>
</dbReference>
<dbReference type="KEGG" id="epl:P4G45_15985"/>
<accession>A0AAU7CY80</accession>
<dbReference type="InterPro" id="IPR051200">
    <property type="entry name" value="Host-pathogen_enzymatic-act"/>
</dbReference>
<name>A0AAU7D6G5_9BACT</name>
<evidence type="ECO:0000313" key="2">
    <source>
        <dbReference type="EMBL" id="XBH13399.1"/>
    </source>
</evidence>
<organism evidence="2">
    <name type="scientific">Edaphobacter paludis</name>
    <dbReference type="NCBI Taxonomy" id="3035702"/>
    <lineage>
        <taxon>Bacteria</taxon>
        <taxon>Pseudomonadati</taxon>
        <taxon>Acidobacteriota</taxon>
        <taxon>Terriglobia</taxon>
        <taxon>Terriglobales</taxon>
        <taxon>Acidobacteriaceae</taxon>
        <taxon>Edaphobacter</taxon>
    </lineage>
</organism>
<dbReference type="Gene3D" id="2.130.10.10">
    <property type="entry name" value="YVTN repeat-like/Quinoprotein amine dehydrogenase"/>
    <property type="match status" value="2"/>
</dbReference>
<dbReference type="RefSeq" id="WP_348267469.1">
    <property type="nucleotide sequence ID" value="NZ_CP121194.1"/>
</dbReference>
<proteinExistence type="predicted"/>